<dbReference type="GO" id="GO:0036444">
    <property type="term" value="P:calcium import into the mitochondrion"/>
    <property type="evidence" value="ECO:0007669"/>
    <property type="project" value="TreeGrafter"/>
</dbReference>
<evidence type="ECO:0000313" key="17">
    <source>
        <dbReference type="EMBL" id="PIK36603.1"/>
    </source>
</evidence>
<proteinExistence type="inferred from homology"/>
<evidence type="ECO:0000256" key="9">
    <source>
        <dbReference type="ARBA" id="ARBA00022989"/>
    </source>
</evidence>
<accession>A0A2G8JLK1</accession>
<evidence type="ECO:0000256" key="2">
    <source>
        <dbReference type="ARBA" id="ARBA00005653"/>
    </source>
</evidence>
<evidence type="ECO:0000256" key="14">
    <source>
        <dbReference type="ARBA" id="ARBA00036634"/>
    </source>
</evidence>
<dbReference type="AlphaFoldDB" id="A0A2G8JLK1"/>
<keyword evidence="6 15" id="KW-0812">Transmembrane</keyword>
<comment type="catalytic activity">
    <reaction evidence="14">
        <text>Ca(2+)(in) = Ca(2+)(out)</text>
        <dbReference type="Rhea" id="RHEA:29671"/>
        <dbReference type="ChEBI" id="CHEBI:29108"/>
    </reaction>
</comment>
<name>A0A2G8JLK1_STIJA</name>
<keyword evidence="13 15" id="KW-0407">Ion channel</keyword>
<evidence type="ECO:0000256" key="10">
    <source>
        <dbReference type="ARBA" id="ARBA00023065"/>
    </source>
</evidence>
<gene>
    <name evidence="17" type="ORF">BSL78_26563</name>
</gene>
<dbReference type="InterPro" id="IPR039055">
    <property type="entry name" value="MCU_fam"/>
</dbReference>
<dbReference type="GO" id="GO:0051560">
    <property type="term" value="P:mitochondrial calcium ion homeostasis"/>
    <property type="evidence" value="ECO:0007669"/>
    <property type="project" value="UniProtKB-UniRule"/>
</dbReference>
<comment type="subcellular location">
    <subcellularLocation>
        <location evidence="1 15">Mitochondrion inner membrane</location>
        <topology evidence="1 15">Multi-pass membrane protein</topology>
    </subcellularLocation>
</comment>
<keyword evidence="7 15" id="KW-0999">Mitochondrion inner membrane</keyword>
<dbReference type="GO" id="GO:1990246">
    <property type="term" value="C:uniplex complex"/>
    <property type="evidence" value="ECO:0007669"/>
    <property type="project" value="TreeGrafter"/>
</dbReference>
<dbReference type="STRING" id="307972.A0A2G8JLK1"/>
<keyword evidence="11 15" id="KW-0496">Mitochondrion</keyword>
<protein>
    <recommendedName>
        <fullName evidence="15">Calcium uniporter protein</fullName>
    </recommendedName>
</protein>
<comment type="function">
    <text evidence="15">Mitochondrial inner membrane calcium uniporter that mediates calcium uptake into mitochondria. Mitochondrial calcium homeostasis plays key roles in cellular physiology and regulates cell bioenergetics, cytoplasmic calcium signals and activation of cell death pathways.</text>
</comment>
<dbReference type="PANTHER" id="PTHR13462:SF10">
    <property type="entry name" value="CALCIUM UNIPORTER PROTEIN, MITOCHONDRIAL"/>
    <property type="match status" value="1"/>
</dbReference>
<organism evidence="17 18">
    <name type="scientific">Stichopus japonicus</name>
    <name type="common">Sea cucumber</name>
    <dbReference type="NCBI Taxonomy" id="307972"/>
    <lineage>
        <taxon>Eukaryota</taxon>
        <taxon>Metazoa</taxon>
        <taxon>Echinodermata</taxon>
        <taxon>Eleutherozoa</taxon>
        <taxon>Echinozoa</taxon>
        <taxon>Holothuroidea</taxon>
        <taxon>Aspidochirotacea</taxon>
        <taxon>Aspidochirotida</taxon>
        <taxon>Stichopodidae</taxon>
        <taxon>Apostichopus</taxon>
    </lineage>
</organism>
<evidence type="ECO:0000256" key="1">
    <source>
        <dbReference type="ARBA" id="ARBA00004448"/>
    </source>
</evidence>
<dbReference type="GO" id="GO:0005262">
    <property type="term" value="F:calcium channel activity"/>
    <property type="evidence" value="ECO:0007669"/>
    <property type="project" value="UniProtKB-UniRule"/>
</dbReference>
<reference evidence="17 18" key="1">
    <citation type="journal article" date="2017" name="PLoS Biol.">
        <title>The sea cucumber genome provides insights into morphological evolution and visceral regeneration.</title>
        <authorList>
            <person name="Zhang X."/>
            <person name="Sun L."/>
            <person name="Yuan J."/>
            <person name="Sun Y."/>
            <person name="Gao Y."/>
            <person name="Zhang L."/>
            <person name="Li S."/>
            <person name="Dai H."/>
            <person name="Hamel J.F."/>
            <person name="Liu C."/>
            <person name="Yu Y."/>
            <person name="Liu S."/>
            <person name="Lin W."/>
            <person name="Guo K."/>
            <person name="Jin S."/>
            <person name="Xu P."/>
            <person name="Storey K.B."/>
            <person name="Huan P."/>
            <person name="Zhang T."/>
            <person name="Zhou Y."/>
            <person name="Zhang J."/>
            <person name="Lin C."/>
            <person name="Li X."/>
            <person name="Xing L."/>
            <person name="Huo D."/>
            <person name="Sun M."/>
            <person name="Wang L."/>
            <person name="Mercier A."/>
            <person name="Li F."/>
            <person name="Yang H."/>
            <person name="Xiang J."/>
        </authorList>
    </citation>
    <scope>NUCLEOTIDE SEQUENCE [LARGE SCALE GENOMIC DNA]</scope>
    <source>
        <strain evidence="17">Shaxun</strain>
        <tissue evidence="17">Muscle</tissue>
    </source>
</reference>
<evidence type="ECO:0000256" key="3">
    <source>
        <dbReference type="ARBA" id="ARBA00022448"/>
    </source>
</evidence>
<dbReference type="Proteomes" id="UP000230750">
    <property type="component" value="Unassembled WGS sequence"/>
</dbReference>
<evidence type="ECO:0000256" key="12">
    <source>
        <dbReference type="ARBA" id="ARBA00023136"/>
    </source>
</evidence>
<feature type="transmembrane region" description="Helical" evidence="15">
    <location>
        <begin position="65"/>
        <end position="83"/>
    </location>
</feature>
<keyword evidence="4 15" id="KW-0109">Calcium transport</keyword>
<keyword evidence="9 15" id="KW-1133">Transmembrane helix</keyword>
<dbReference type="EMBL" id="MRZV01001646">
    <property type="protein sequence ID" value="PIK36603.1"/>
    <property type="molecule type" value="Genomic_DNA"/>
</dbReference>
<comment type="similarity">
    <text evidence="2 15">Belongs to the MCU (TC 1.A.77) family.</text>
</comment>
<dbReference type="PANTHER" id="PTHR13462">
    <property type="entry name" value="CALCIUM UNIPORTER PROTEIN, MITOCHONDRIAL"/>
    <property type="match status" value="1"/>
</dbReference>
<keyword evidence="10 15" id="KW-0406">Ion transport</keyword>
<evidence type="ECO:0000256" key="6">
    <source>
        <dbReference type="ARBA" id="ARBA00022692"/>
    </source>
</evidence>
<evidence type="ECO:0000256" key="5">
    <source>
        <dbReference type="ARBA" id="ARBA00022673"/>
    </source>
</evidence>
<dbReference type="OrthoDB" id="278338at2759"/>
<comment type="caution">
    <text evidence="17">The sequence shown here is derived from an EMBL/GenBank/DDBJ whole genome shotgun (WGS) entry which is preliminary data.</text>
</comment>
<comment type="domain">
    <text evidence="15">The selectivity filter, in which calcium ions are arranged in single file, is composed of two acidic rings separated by one helical turn along the central axis of the channel pore.</text>
</comment>
<evidence type="ECO:0000259" key="16">
    <source>
        <dbReference type="Pfam" id="PF04678"/>
    </source>
</evidence>
<evidence type="ECO:0000313" key="18">
    <source>
        <dbReference type="Proteomes" id="UP000230750"/>
    </source>
</evidence>
<evidence type="ECO:0000256" key="15">
    <source>
        <dbReference type="RuleBase" id="RU367035"/>
    </source>
</evidence>
<keyword evidence="8 15" id="KW-0106">Calcium</keyword>
<keyword evidence="12 15" id="KW-0472">Membrane</keyword>
<dbReference type="Pfam" id="PF04678">
    <property type="entry name" value="MCU"/>
    <property type="match status" value="1"/>
</dbReference>
<evidence type="ECO:0000256" key="11">
    <source>
        <dbReference type="ARBA" id="ARBA00023128"/>
    </source>
</evidence>
<evidence type="ECO:0000256" key="13">
    <source>
        <dbReference type="ARBA" id="ARBA00023303"/>
    </source>
</evidence>
<feature type="domain" description="Calcium uniporter protein C-terminal" evidence="16">
    <location>
        <begin position="16"/>
        <end position="119"/>
    </location>
</feature>
<evidence type="ECO:0000256" key="7">
    <source>
        <dbReference type="ARBA" id="ARBA00022792"/>
    </source>
</evidence>
<evidence type="ECO:0000256" key="8">
    <source>
        <dbReference type="ARBA" id="ARBA00022837"/>
    </source>
</evidence>
<feature type="transmembrane region" description="Helical" evidence="15">
    <location>
        <begin position="33"/>
        <end position="53"/>
    </location>
</feature>
<evidence type="ECO:0000256" key="4">
    <source>
        <dbReference type="ARBA" id="ARBA00022568"/>
    </source>
</evidence>
<keyword evidence="5 15" id="KW-0107">Calcium channel</keyword>
<dbReference type="GO" id="GO:0015292">
    <property type="term" value="F:uniporter activity"/>
    <property type="evidence" value="ECO:0007669"/>
    <property type="project" value="UniProtKB-UniRule"/>
</dbReference>
<sequence>MSNAPIPQCMYFRSSCKQLKWELDQKAANRTNYLVWGGLGVMGLQFGLLARLTWWEYSWDIVEPITYFVTYGTALIMYGYFVLTKQEYLFPEARDRQYLLFFHKFAKRKQLDVEKYNKLKHQVAQVEMDLERLHDPLSLNLPIRPPKKAEE</sequence>
<keyword evidence="18" id="KW-1185">Reference proteome</keyword>
<keyword evidence="3 15" id="KW-0813">Transport</keyword>
<dbReference type="InterPro" id="IPR006769">
    <property type="entry name" value="MCU_C"/>
</dbReference>